<evidence type="ECO:0000256" key="6">
    <source>
        <dbReference type="ARBA" id="ARBA00022734"/>
    </source>
</evidence>
<gene>
    <name evidence="17" type="ORF">SSLN_LOCUS15745</name>
</gene>
<dbReference type="GO" id="GO:0005788">
    <property type="term" value="C:endoplasmic reticulum lumen"/>
    <property type="evidence" value="ECO:0007669"/>
    <property type="project" value="UniProtKB-SubCell"/>
</dbReference>
<protein>
    <recommendedName>
        <fullName evidence="3 12">Calreticulin</fullName>
    </recommendedName>
</protein>
<dbReference type="GO" id="GO:0005789">
    <property type="term" value="C:endoplasmic reticulum membrane"/>
    <property type="evidence" value="ECO:0007669"/>
    <property type="project" value="TreeGrafter"/>
</dbReference>
<proteinExistence type="inferred from homology"/>
<evidence type="ECO:0000256" key="8">
    <source>
        <dbReference type="ARBA" id="ARBA00022824"/>
    </source>
</evidence>
<keyword evidence="14" id="KW-1015">Disulfide bond</keyword>
<comment type="similarity">
    <text evidence="2 12 15">Belongs to the calreticulin family.</text>
</comment>
<dbReference type="PROSITE" id="PS00805">
    <property type="entry name" value="CALRETICULIN_REPEAT"/>
    <property type="match status" value="1"/>
</dbReference>
<evidence type="ECO:0000256" key="13">
    <source>
        <dbReference type="PIRSR" id="PIRSR002356-1"/>
    </source>
</evidence>
<feature type="chain" id="PRO_5043073832" description="Calreticulin" evidence="15">
    <location>
        <begin position="18"/>
        <end position="401"/>
    </location>
</feature>
<dbReference type="PANTHER" id="PTHR11073">
    <property type="entry name" value="CALRETICULIN AND CALNEXIN"/>
    <property type="match status" value="1"/>
</dbReference>
<dbReference type="EMBL" id="UYSU01040244">
    <property type="protein sequence ID" value="VDM02131.1"/>
    <property type="molecule type" value="Genomic_DNA"/>
</dbReference>
<feature type="compositionally biased region" description="Basic and acidic residues" evidence="16">
    <location>
        <begin position="390"/>
        <end position="401"/>
    </location>
</feature>
<feature type="binding site" evidence="13">
    <location>
        <position position="128"/>
    </location>
    <ligand>
        <name>an alpha-D-glucoside</name>
        <dbReference type="ChEBI" id="CHEBI:22390"/>
    </ligand>
</feature>
<evidence type="ECO:0000256" key="11">
    <source>
        <dbReference type="ARBA" id="ARBA00023186"/>
    </source>
</evidence>
<feature type="signal peptide" evidence="15">
    <location>
        <begin position="1"/>
        <end position="17"/>
    </location>
</feature>
<evidence type="ECO:0000256" key="15">
    <source>
        <dbReference type="RuleBase" id="RU362126"/>
    </source>
</evidence>
<reference evidence="19" key="1">
    <citation type="submission" date="2016-06" db="UniProtKB">
        <authorList>
            <consortium name="WormBaseParasite"/>
        </authorList>
    </citation>
    <scope>IDENTIFICATION</scope>
</reference>
<dbReference type="GO" id="GO:0036503">
    <property type="term" value="P:ERAD pathway"/>
    <property type="evidence" value="ECO:0007669"/>
    <property type="project" value="TreeGrafter"/>
</dbReference>
<dbReference type="InterPro" id="IPR009033">
    <property type="entry name" value="Calreticulin/calnexin_P_dom_sf"/>
</dbReference>
<dbReference type="OrthoDB" id="1938156at2759"/>
<dbReference type="Proteomes" id="UP000275846">
    <property type="component" value="Unassembled WGS sequence"/>
</dbReference>
<dbReference type="GO" id="GO:0051082">
    <property type="term" value="F:unfolded protein binding"/>
    <property type="evidence" value="ECO:0007669"/>
    <property type="project" value="InterPro"/>
</dbReference>
<dbReference type="Pfam" id="PF00262">
    <property type="entry name" value="Calreticulin"/>
    <property type="match status" value="2"/>
</dbReference>
<evidence type="ECO:0000256" key="3">
    <source>
        <dbReference type="ARBA" id="ARBA00015837"/>
    </source>
</evidence>
<dbReference type="GO" id="GO:0006457">
    <property type="term" value="P:protein folding"/>
    <property type="evidence" value="ECO:0007669"/>
    <property type="project" value="InterPro"/>
</dbReference>
<dbReference type="Gene3D" id="2.10.250.10">
    <property type="entry name" value="Calreticulin/calnexin, P domain"/>
    <property type="match status" value="1"/>
</dbReference>
<dbReference type="PANTHER" id="PTHR11073:SF2">
    <property type="entry name" value="CALRETICULIN"/>
    <property type="match status" value="1"/>
</dbReference>
<dbReference type="InterPro" id="IPR013320">
    <property type="entry name" value="ConA-like_dom_sf"/>
</dbReference>
<evidence type="ECO:0000256" key="5">
    <source>
        <dbReference type="ARBA" id="ARBA00022729"/>
    </source>
</evidence>
<evidence type="ECO:0000256" key="1">
    <source>
        <dbReference type="ARBA" id="ARBA00004319"/>
    </source>
</evidence>
<dbReference type="Gene3D" id="2.60.120.200">
    <property type="match status" value="1"/>
</dbReference>
<keyword evidence="6" id="KW-0430">Lectin</keyword>
<dbReference type="PIRSF" id="PIRSF002356">
    <property type="entry name" value="Calreticulin"/>
    <property type="match status" value="1"/>
</dbReference>
<dbReference type="InterPro" id="IPR018124">
    <property type="entry name" value="Calret/calnex_CS"/>
</dbReference>
<accession>A0A183TGZ6</accession>
<evidence type="ECO:0000256" key="7">
    <source>
        <dbReference type="ARBA" id="ARBA00022737"/>
    </source>
</evidence>
<reference evidence="17 18" key="2">
    <citation type="submission" date="2018-11" db="EMBL/GenBank/DDBJ databases">
        <authorList>
            <consortium name="Pathogen Informatics"/>
        </authorList>
    </citation>
    <scope>NUCLEOTIDE SEQUENCE [LARGE SCALE GENOMIC DNA]</scope>
    <source>
        <strain evidence="17 18">NST_G2</strain>
    </source>
</reference>
<name>A0A183TGZ6_SCHSO</name>
<dbReference type="WBParaSite" id="SSLN_0001634701-mRNA-1">
    <property type="protein sequence ID" value="SSLN_0001634701-mRNA-1"/>
    <property type="gene ID" value="SSLN_0001634701"/>
</dbReference>
<keyword evidence="9" id="KW-0862">Zinc</keyword>
<evidence type="ECO:0000256" key="14">
    <source>
        <dbReference type="PIRSR" id="PIRSR002356-3"/>
    </source>
</evidence>
<keyword evidence="11 12" id="KW-0143">Chaperone</keyword>
<feature type="binding site" evidence="13">
    <location>
        <position position="111"/>
    </location>
    <ligand>
        <name>an alpha-D-glucoside</name>
        <dbReference type="ChEBI" id="CHEBI:22390"/>
    </ligand>
</feature>
<evidence type="ECO:0000256" key="10">
    <source>
        <dbReference type="ARBA" id="ARBA00022837"/>
    </source>
</evidence>
<feature type="region of interest" description="Disordered" evidence="16">
    <location>
        <begin position="196"/>
        <end position="258"/>
    </location>
</feature>
<evidence type="ECO:0000256" key="4">
    <source>
        <dbReference type="ARBA" id="ARBA00022723"/>
    </source>
</evidence>
<dbReference type="InterPro" id="IPR001580">
    <property type="entry name" value="Calret/calnex"/>
</dbReference>
<feature type="compositionally biased region" description="Acidic residues" evidence="16">
    <location>
        <begin position="219"/>
        <end position="228"/>
    </location>
</feature>
<sequence length="401" mass="46174">MLAFCILVTQLFALASCDDPVYFEERFLDESLKGWTSSEEKKDTLGKFIYAAPKSVNDPKEDFGLKTSQDAKFYHMSSMLKNPLDTKGKDLCVQFSVKHEQDIDCGGGYVKLLGKDFVPEKFNGNTEYELMFGPDICGFGTKKVHLIFSYKGQNHLINKEIPCKSDTLSHLYTLVVKPDNTYEILIDQESAAKGSLTEDWDMLPPKKINDPNVSKPSDWVDEEKMDDPDDKKPEDWDKPKTIPDPEAKKPDDWDDLTDGEWTAPLIDNPEYKGEWSPKKIPNPAYKGEWVHPQIDNPEYHDDPELYARHITAVGLDLWQVKSGTIFDNFIIATDVEACNKHAQYWKKRFDFEKEEKAKEDEEAKKKAKESDEENEDEKETEEEETTQEETSEKPSKKRVEL</sequence>
<feature type="binding site" evidence="13">
    <location>
        <position position="109"/>
    </location>
    <ligand>
        <name>an alpha-D-glucoside</name>
        <dbReference type="ChEBI" id="CHEBI:22390"/>
    </ligand>
</feature>
<dbReference type="SUPFAM" id="SSF63887">
    <property type="entry name" value="P-domain of calnexin/calreticulin"/>
    <property type="match status" value="1"/>
</dbReference>
<comment type="subcellular location">
    <subcellularLocation>
        <location evidence="1 12">Endoplasmic reticulum lumen</location>
    </subcellularLocation>
</comment>
<dbReference type="GO" id="GO:0005509">
    <property type="term" value="F:calcium ion binding"/>
    <property type="evidence" value="ECO:0007669"/>
    <property type="project" value="InterPro"/>
</dbReference>
<feature type="compositionally biased region" description="Basic and acidic residues" evidence="16">
    <location>
        <begin position="353"/>
        <end position="364"/>
    </location>
</feature>
<feature type="compositionally biased region" description="Acidic residues" evidence="16">
    <location>
        <begin position="370"/>
        <end position="389"/>
    </location>
</feature>
<keyword evidence="10" id="KW-0106">Calcium</keyword>
<evidence type="ECO:0000313" key="18">
    <source>
        <dbReference type="Proteomes" id="UP000275846"/>
    </source>
</evidence>
<keyword evidence="7" id="KW-0677">Repeat</keyword>
<dbReference type="PROSITE" id="PS00804">
    <property type="entry name" value="CALRETICULIN_2"/>
    <property type="match status" value="1"/>
</dbReference>
<feature type="region of interest" description="Disordered" evidence="16">
    <location>
        <begin position="353"/>
        <end position="401"/>
    </location>
</feature>
<dbReference type="FunFam" id="2.10.250.10:FF:000002">
    <property type="entry name" value="Calreticulin"/>
    <property type="match status" value="1"/>
</dbReference>
<keyword evidence="18" id="KW-1185">Reference proteome</keyword>
<evidence type="ECO:0000256" key="16">
    <source>
        <dbReference type="SAM" id="MobiDB-lite"/>
    </source>
</evidence>
<feature type="binding site" evidence="13">
    <location>
        <position position="135"/>
    </location>
    <ligand>
        <name>an alpha-D-glucoside</name>
        <dbReference type="ChEBI" id="CHEBI:22390"/>
    </ligand>
</feature>
<dbReference type="AlphaFoldDB" id="A0A183TGZ6"/>
<evidence type="ECO:0000256" key="12">
    <source>
        <dbReference type="PIRNR" id="PIRNR002356"/>
    </source>
</evidence>
<organism evidence="19">
    <name type="scientific">Schistocephalus solidus</name>
    <name type="common">Tapeworm</name>
    <dbReference type="NCBI Taxonomy" id="70667"/>
    <lineage>
        <taxon>Eukaryota</taxon>
        <taxon>Metazoa</taxon>
        <taxon>Spiralia</taxon>
        <taxon>Lophotrochozoa</taxon>
        <taxon>Platyhelminthes</taxon>
        <taxon>Cestoda</taxon>
        <taxon>Eucestoda</taxon>
        <taxon>Diphyllobothriidea</taxon>
        <taxon>Diphyllobothriidae</taxon>
        <taxon>Schistocephalus</taxon>
    </lineage>
</organism>
<dbReference type="PRINTS" id="PR00626">
    <property type="entry name" value="CALRETICULIN"/>
</dbReference>
<dbReference type="SUPFAM" id="SSF49899">
    <property type="entry name" value="Concanavalin A-like lectins/glucanases"/>
    <property type="match status" value="1"/>
</dbReference>
<keyword evidence="4" id="KW-0479">Metal-binding</keyword>
<keyword evidence="5 15" id="KW-0732">Signal</keyword>
<evidence type="ECO:0000313" key="17">
    <source>
        <dbReference type="EMBL" id="VDM02131.1"/>
    </source>
</evidence>
<dbReference type="PROSITE" id="PS00803">
    <property type="entry name" value="CALRETICULIN_1"/>
    <property type="match status" value="1"/>
</dbReference>
<feature type="binding site" evidence="13">
    <location>
        <position position="316"/>
    </location>
    <ligand>
        <name>an alpha-D-glucoside</name>
        <dbReference type="ChEBI" id="CHEBI:22390"/>
    </ligand>
</feature>
<dbReference type="GO" id="GO:0030246">
    <property type="term" value="F:carbohydrate binding"/>
    <property type="evidence" value="ECO:0007669"/>
    <property type="project" value="UniProtKB-KW"/>
</dbReference>
<evidence type="ECO:0000256" key="2">
    <source>
        <dbReference type="ARBA" id="ARBA00010983"/>
    </source>
</evidence>
<feature type="compositionally biased region" description="Basic and acidic residues" evidence="16">
    <location>
        <begin position="229"/>
        <end position="251"/>
    </location>
</feature>
<dbReference type="InterPro" id="IPR009169">
    <property type="entry name" value="Calreticulin"/>
</dbReference>
<feature type="disulfide bond" evidence="14">
    <location>
        <begin position="105"/>
        <end position="137"/>
    </location>
</feature>
<evidence type="ECO:0000256" key="9">
    <source>
        <dbReference type="ARBA" id="ARBA00022833"/>
    </source>
</evidence>
<keyword evidence="8 12" id="KW-0256">Endoplasmic reticulum</keyword>
<evidence type="ECO:0000313" key="19">
    <source>
        <dbReference type="WBParaSite" id="SSLN_0001634701-mRNA-1"/>
    </source>
</evidence>
<dbReference type="STRING" id="70667.A0A183TGZ6"/>